<comment type="caution">
    <text evidence="1">The sequence shown here is derived from an EMBL/GenBank/DDBJ whole genome shotgun (WGS) entry which is preliminary data.</text>
</comment>
<dbReference type="InterPro" id="IPR050708">
    <property type="entry name" value="T6SS_VgrG/RHS"/>
</dbReference>
<gene>
    <name evidence="1" type="ORF">GGC33_05605</name>
</gene>
<dbReference type="EMBL" id="WMIA01000005">
    <property type="protein sequence ID" value="MTF38395.1"/>
    <property type="molecule type" value="Genomic_DNA"/>
</dbReference>
<sequence length="229" mass="25793">MDLYYYRARYYSGETGRFISVDPISFDSGTYNLYGYVDNNPVSNSDPLGQFKVELRYRLVTPSGFFIPPSIIVTIPPLYHADIVVSDKNGKRAYWAGPKNALFKFGPPWIGTSIAFFREINYDSNFKFFVGDKRFIQEVYNDGTDCPNQQIEDKIISEFGNIQTANIEYIAKGPNSNSSAFHVLSTIPEIGARPAPPSNITVPGWRLNPYNFPQFNPPNIPYGSGLTIP</sequence>
<dbReference type="NCBIfam" id="TIGR03696">
    <property type="entry name" value="Rhs_assc_core"/>
    <property type="match status" value="1"/>
</dbReference>
<reference evidence="1 2" key="1">
    <citation type="submission" date="2019-11" db="EMBL/GenBank/DDBJ databases">
        <title>Isolation of a new High Light Tolerant Cyanobacteria.</title>
        <authorList>
            <person name="Dobson Z."/>
            <person name="Vaughn N."/>
            <person name="Vaughn M."/>
            <person name="Fromme P."/>
            <person name="Mazor Y."/>
        </authorList>
    </citation>
    <scope>NUCLEOTIDE SEQUENCE [LARGE SCALE GENOMIC DNA]</scope>
    <source>
        <strain evidence="1 2">0216</strain>
    </source>
</reference>
<evidence type="ECO:0000313" key="2">
    <source>
        <dbReference type="Proteomes" id="UP000437131"/>
    </source>
</evidence>
<proteinExistence type="predicted"/>
<accession>A0A844GW10</accession>
<name>A0A844GW10_9CHRO</name>
<dbReference type="InterPro" id="IPR022385">
    <property type="entry name" value="Rhs_assc_core"/>
</dbReference>
<dbReference type="PANTHER" id="PTHR32305:SF15">
    <property type="entry name" value="PROTEIN RHSA-RELATED"/>
    <property type="match status" value="1"/>
</dbReference>
<evidence type="ECO:0000313" key="1">
    <source>
        <dbReference type="EMBL" id="MTF38395.1"/>
    </source>
</evidence>
<dbReference type="Proteomes" id="UP000437131">
    <property type="component" value="Unassembled WGS sequence"/>
</dbReference>
<dbReference type="Gene3D" id="2.180.10.10">
    <property type="entry name" value="RHS repeat-associated core"/>
    <property type="match status" value="1"/>
</dbReference>
<dbReference type="PANTHER" id="PTHR32305">
    <property type="match status" value="1"/>
</dbReference>
<organism evidence="1 2">
    <name type="scientific">Cyanobacterium aponinum 0216</name>
    <dbReference type="NCBI Taxonomy" id="2676140"/>
    <lineage>
        <taxon>Bacteria</taxon>
        <taxon>Bacillati</taxon>
        <taxon>Cyanobacteriota</taxon>
        <taxon>Cyanophyceae</taxon>
        <taxon>Oscillatoriophycideae</taxon>
        <taxon>Chroococcales</taxon>
        <taxon>Geminocystaceae</taxon>
        <taxon>Cyanobacterium</taxon>
    </lineage>
</organism>
<protein>
    <recommendedName>
        <fullName evidence="3">RHS repeat-associated core domain protein</fullName>
    </recommendedName>
</protein>
<evidence type="ECO:0008006" key="3">
    <source>
        <dbReference type="Google" id="ProtNLM"/>
    </source>
</evidence>
<dbReference type="AlphaFoldDB" id="A0A844GW10"/>